<protein>
    <submittedName>
        <fullName evidence="2">Putative dehydrogenase</fullName>
    </submittedName>
</protein>
<dbReference type="OrthoDB" id="128220at2"/>
<dbReference type="Gene3D" id="3.40.50.720">
    <property type="entry name" value="NAD(P)-binding Rossmann-like Domain"/>
    <property type="match status" value="1"/>
</dbReference>
<dbReference type="PANTHER" id="PTHR43377:SF1">
    <property type="entry name" value="BILIVERDIN REDUCTASE A"/>
    <property type="match status" value="1"/>
</dbReference>
<feature type="domain" description="Gfo/Idh/MocA-like oxidoreductase N-terminal" evidence="1">
    <location>
        <begin position="3"/>
        <end position="130"/>
    </location>
</feature>
<dbReference type="PANTHER" id="PTHR43377">
    <property type="entry name" value="BILIVERDIN REDUCTASE A"/>
    <property type="match status" value="1"/>
</dbReference>
<keyword evidence="3" id="KW-1185">Reference proteome</keyword>
<comment type="caution">
    <text evidence="2">The sequence shown here is derived from an EMBL/GenBank/DDBJ whole genome shotgun (WGS) entry which is preliminary data.</text>
</comment>
<sequence length="287" mass="32208">MLKVGIIGVDTSHAIAFTQLLNDSKQVQGATVVSAYPGGSPDFPLSINRVPKNQEKLSKEFGVEIRDSIQEVAEEADAILLESSDGRVHLEQFRQLVNYRKPVFIDKPLALSVPEAKEIYQLAETYQVPIMSCSTLRYSDCIHKVKESDEELMGLDVFGPLEFQETQDGYFWYGIHLVEMMVSVMGTNVKSVSVQKTDEHEIVIFQYDDGRIGSIRANKRGSYEFGATGHFLDYSQFVTTKDDTNPFYANLLNEVVSFFYAKQTPIAPSETLQVIALIETINQAREG</sequence>
<dbReference type="RefSeq" id="WP_124221139.1">
    <property type="nucleotide sequence ID" value="NZ_RKRF01000008.1"/>
</dbReference>
<proteinExistence type="predicted"/>
<evidence type="ECO:0000259" key="1">
    <source>
        <dbReference type="Pfam" id="PF01408"/>
    </source>
</evidence>
<dbReference type="EMBL" id="RKRF01000008">
    <property type="protein sequence ID" value="RPF54276.1"/>
    <property type="molecule type" value="Genomic_DNA"/>
</dbReference>
<dbReference type="InterPro" id="IPR036291">
    <property type="entry name" value="NAD(P)-bd_dom_sf"/>
</dbReference>
<reference evidence="2 3" key="1">
    <citation type="submission" date="2018-11" db="EMBL/GenBank/DDBJ databases">
        <title>Genomic Encyclopedia of Type Strains, Phase IV (KMG-IV): sequencing the most valuable type-strain genomes for metagenomic binning, comparative biology and taxonomic classification.</title>
        <authorList>
            <person name="Goeker M."/>
        </authorList>
    </citation>
    <scope>NUCLEOTIDE SEQUENCE [LARGE SCALE GENOMIC DNA]</scope>
    <source>
        <strain evidence="2 3">DSM 18090</strain>
    </source>
</reference>
<dbReference type="GO" id="GO:0000166">
    <property type="term" value="F:nucleotide binding"/>
    <property type="evidence" value="ECO:0007669"/>
    <property type="project" value="InterPro"/>
</dbReference>
<dbReference type="InterPro" id="IPR000683">
    <property type="entry name" value="Gfo/Idh/MocA-like_OxRdtase_N"/>
</dbReference>
<name>A0A3N5B971_9BACI</name>
<evidence type="ECO:0000313" key="2">
    <source>
        <dbReference type="EMBL" id="RPF54276.1"/>
    </source>
</evidence>
<dbReference type="InterPro" id="IPR051450">
    <property type="entry name" value="Gfo/Idh/MocA_Oxidoreductases"/>
</dbReference>
<gene>
    <name evidence="2" type="ORF">EDC24_1473</name>
</gene>
<dbReference type="Pfam" id="PF01408">
    <property type="entry name" value="GFO_IDH_MocA"/>
    <property type="match status" value="1"/>
</dbReference>
<dbReference type="SUPFAM" id="SSF51735">
    <property type="entry name" value="NAD(P)-binding Rossmann-fold domains"/>
    <property type="match status" value="1"/>
</dbReference>
<dbReference type="Proteomes" id="UP000276443">
    <property type="component" value="Unassembled WGS sequence"/>
</dbReference>
<accession>A0A3N5B971</accession>
<dbReference type="AlphaFoldDB" id="A0A3N5B971"/>
<organism evidence="2 3">
    <name type="scientific">Aquisalibacillus elongatus</name>
    <dbReference type="NCBI Taxonomy" id="485577"/>
    <lineage>
        <taxon>Bacteria</taxon>
        <taxon>Bacillati</taxon>
        <taxon>Bacillota</taxon>
        <taxon>Bacilli</taxon>
        <taxon>Bacillales</taxon>
        <taxon>Bacillaceae</taxon>
        <taxon>Aquisalibacillus</taxon>
    </lineage>
</organism>
<evidence type="ECO:0000313" key="3">
    <source>
        <dbReference type="Proteomes" id="UP000276443"/>
    </source>
</evidence>